<accession>A0A2V4XB87</accession>
<evidence type="ECO:0000313" key="2">
    <source>
        <dbReference type="Proteomes" id="UP000248054"/>
    </source>
</evidence>
<gene>
    <name evidence="1" type="ORF">DFQ11_1345</name>
</gene>
<proteinExistence type="predicted"/>
<dbReference type="Proteomes" id="UP000248054">
    <property type="component" value="Unassembled WGS sequence"/>
</dbReference>
<sequence>MMKPYREIEKMTEPIRKMQKQLSASTLAMQKAVEPALAMQKSLEQPLLNFQKSFEHINKIYASIPKFENPILEHLDTFKEIGERLKEYAERTPEYFLLIAQHGWFIDLECELNLPLRVAYELQDGKLETANELLIEYYKENLEQIFQSLIKRHPNRKEILNQILDAYKNGSHSLLIPSVLTQVDGICFDFTKRKFFIKERKNKYLPQVTSELEKSAGNFLDLYLSPLQNQTPIMVQEKDISKFPCHLNRHEILHGINADYGTEINSLKVISLLKYISDLLTDLDRKTLSTTPYKING</sequence>
<dbReference type="RefSeq" id="WP_229791312.1">
    <property type="nucleotide sequence ID" value="NZ_BMWQ01000015.1"/>
</dbReference>
<reference evidence="1 2" key="1">
    <citation type="submission" date="2018-06" db="EMBL/GenBank/DDBJ databases">
        <title>Genomic Encyclopedia of Type Strains, Phase III (KMG-III): the genomes of soil and plant-associated and newly described type strains.</title>
        <authorList>
            <person name="Whitman W."/>
        </authorList>
    </citation>
    <scope>NUCLEOTIDE SEQUENCE [LARGE SCALE GENOMIC DNA]</scope>
    <source>
        <strain evidence="1 2">CECT 7945</strain>
    </source>
</reference>
<dbReference type="AlphaFoldDB" id="A0A2V4XB87"/>
<protein>
    <submittedName>
        <fullName evidence="1">Uncharacterized protein</fullName>
    </submittedName>
</protein>
<name>A0A2V4XB87_9FLAO</name>
<dbReference type="EMBL" id="QJTD01000034">
    <property type="protein sequence ID" value="PYE78475.1"/>
    <property type="molecule type" value="Genomic_DNA"/>
</dbReference>
<evidence type="ECO:0000313" key="1">
    <source>
        <dbReference type="EMBL" id="PYE78475.1"/>
    </source>
</evidence>
<organism evidence="1 2">
    <name type="scientific">Winogradskyella epiphytica</name>
    <dbReference type="NCBI Taxonomy" id="262005"/>
    <lineage>
        <taxon>Bacteria</taxon>
        <taxon>Pseudomonadati</taxon>
        <taxon>Bacteroidota</taxon>
        <taxon>Flavobacteriia</taxon>
        <taxon>Flavobacteriales</taxon>
        <taxon>Flavobacteriaceae</taxon>
        <taxon>Winogradskyella</taxon>
    </lineage>
</organism>
<comment type="caution">
    <text evidence="1">The sequence shown here is derived from an EMBL/GenBank/DDBJ whole genome shotgun (WGS) entry which is preliminary data.</text>
</comment>
<keyword evidence="2" id="KW-1185">Reference proteome</keyword>